<accession>A0ABP9LAN6</accession>
<evidence type="ECO:0000313" key="2">
    <source>
        <dbReference type="Proteomes" id="UP001499910"/>
    </source>
</evidence>
<proteinExistence type="predicted"/>
<dbReference type="EMBL" id="BAABHW010000002">
    <property type="protein sequence ID" value="GAA5071458.1"/>
    <property type="molecule type" value="Genomic_DNA"/>
</dbReference>
<organism evidence="1 2">
    <name type="scientific">[Roseibacterium] beibuensis</name>
    <dbReference type="NCBI Taxonomy" id="1193142"/>
    <lineage>
        <taxon>Bacteria</taxon>
        <taxon>Pseudomonadati</taxon>
        <taxon>Pseudomonadota</taxon>
        <taxon>Alphaproteobacteria</taxon>
        <taxon>Rhodobacterales</taxon>
        <taxon>Roseobacteraceae</taxon>
        <taxon>Roseicyclus</taxon>
    </lineage>
</organism>
<comment type="caution">
    <text evidence="1">The sequence shown here is derived from an EMBL/GenBank/DDBJ whole genome shotgun (WGS) entry which is preliminary data.</text>
</comment>
<sequence length="47" mass="5251">MSDRFWLSDAQMAGLAAEHGEEQTVMFGATYLLFGKAQGLEARRDPF</sequence>
<protein>
    <submittedName>
        <fullName evidence="1">Uncharacterized protein</fullName>
    </submittedName>
</protein>
<gene>
    <name evidence="1" type="ORF">GCM10023209_15190</name>
</gene>
<keyword evidence="2" id="KW-1185">Reference proteome</keyword>
<evidence type="ECO:0000313" key="1">
    <source>
        <dbReference type="EMBL" id="GAA5071458.1"/>
    </source>
</evidence>
<name>A0ABP9LAN6_9RHOB</name>
<dbReference type="RefSeq" id="WP_259550094.1">
    <property type="nucleotide sequence ID" value="NZ_BAABHW010000002.1"/>
</dbReference>
<dbReference type="Proteomes" id="UP001499910">
    <property type="component" value="Unassembled WGS sequence"/>
</dbReference>
<reference evidence="2" key="1">
    <citation type="journal article" date="2019" name="Int. J. Syst. Evol. Microbiol.">
        <title>The Global Catalogue of Microorganisms (GCM) 10K type strain sequencing project: providing services to taxonomists for standard genome sequencing and annotation.</title>
        <authorList>
            <consortium name="The Broad Institute Genomics Platform"/>
            <consortium name="The Broad Institute Genome Sequencing Center for Infectious Disease"/>
            <person name="Wu L."/>
            <person name="Ma J."/>
        </authorList>
    </citation>
    <scope>NUCLEOTIDE SEQUENCE [LARGE SCALE GENOMIC DNA]</scope>
    <source>
        <strain evidence="2">JCM 18015</strain>
    </source>
</reference>